<dbReference type="SMART" id="SM00409">
    <property type="entry name" value="IG"/>
    <property type="match status" value="1"/>
</dbReference>
<dbReference type="InterPro" id="IPR036880">
    <property type="entry name" value="Kunitz_BPTI_sf"/>
</dbReference>
<dbReference type="InterPro" id="IPR036179">
    <property type="entry name" value="Ig-like_dom_sf"/>
</dbReference>
<evidence type="ECO:0000313" key="7">
    <source>
        <dbReference type="Proteomes" id="UP001331761"/>
    </source>
</evidence>
<accession>A0AAN8FPC9</accession>
<dbReference type="EMBL" id="WIXE01007108">
    <property type="protein sequence ID" value="KAK5980709.1"/>
    <property type="molecule type" value="Genomic_DNA"/>
</dbReference>
<dbReference type="SMART" id="SM00408">
    <property type="entry name" value="IGc2"/>
    <property type="match status" value="1"/>
</dbReference>
<dbReference type="PANTHER" id="PTHR10083:SF328">
    <property type="entry name" value="TISSUE FACTOR PATHWAY INHIBITOR"/>
    <property type="match status" value="1"/>
</dbReference>
<dbReference type="InterPro" id="IPR003598">
    <property type="entry name" value="Ig_sub2"/>
</dbReference>
<dbReference type="GO" id="GO:0004867">
    <property type="term" value="F:serine-type endopeptidase inhibitor activity"/>
    <property type="evidence" value="ECO:0007669"/>
    <property type="project" value="UniProtKB-KW"/>
</dbReference>
<dbReference type="InterPro" id="IPR050098">
    <property type="entry name" value="TFPI/VKTCI-like"/>
</dbReference>
<dbReference type="InterPro" id="IPR007110">
    <property type="entry name" value="Ig-like_dom"/>
</dbReference>
<keyword evidence="1" id="KW-0646">Protease inhibitor</keyword>
<dbReference type="Pfam" id="PF07679">
    <property type="entry name" value="I-set"/>
    <property type="match status" value="1"/>
</dbReference>
<evidence type="ECO:0000259" key="4">
    <source>
        <dbReference type="PROSITE" id="PS50279"/>
    </source>
</evidence>
<evidence type="ECO:0000313" key="6">
    <source>
        <dbReference type="EMBL" id="KAK5980709.1"/>
    </source>
</evidence>
<evidence type="ECO:0000256" key="2">
    <source>
        <dbReference type="ARBA" id="ARBA00022900"/>
    </source>
</evidence>
<dbReference type="CDD" id="cd00096">
    <property type="entry name" value="Ig"/>
    <property type="match status" value="1"/>
</dbReference>
<dbReference type="SMART" id="SM00131">
    <property type="entry name" value="KU"/>
    <property type="match status" value="1"/>
</dbReference>
<evidence type="ECO:0000256" key="3">
    <source>
        <dbReference type="ARBA" id="ARBA00023157"/>
    </source>
</evidence>
<dbReference type="InterPro" id="IPR002223">
    <property type="entry name" value="Kunitz_BPTI"/>
</dbReference>
<dbReference type="PRINTS" id="PR00759">
    <property type="entry name" value="BASICPTASE"/>
</dbReference>
<dbReference type="CDD" id="cd00109">
    <property type="entry name" value="Kunitz-type"/>
    <property type="match status" value="1"/>
</dbReference>
<feature type="non-terminal residue" evidence="6">
    <location>
        <position position="141"/>
    </location>
</feature>
<dbReference type="Gene3D" id="2.60.40.10">
    <property type="entry name" value="Immunoglobulins"/>
    <property type="match status" value="1"/>
</dbReference>
<feature type="domain" description="BPTI/Kunitz inhibitor" evidence="4">
    <location>
        <begin position="1"/>
        <end position="36"/>
    </location>
</feature>
<dbReference type="InterPro" id="IPR020901">
    <property type="entry name" value="Prtase_inh_Kunz-CS"/>
</dbReference>
<protein>
    <submittedName>
        <fullName evidence="6">BPTI/Kunitz inhibitor domain-containing protein</fullName>
    </submittedName>
</protein>
<dbReference type="AlphaFoldDB" id="A0AAN8FPC9"/>
<dbReference type="InterPro" id="IPR013098">
    <property type="entry name" value="Ig_I-set"/>
</dbReference>
<keyword evidence="7" id="KW-1185">Reference proteome</keyword>
<dbReference type="PANTHER" id="PTHR10083">
    <property type="entry name" value="KUNITZ-TYPE PROTEASE INHIBITOR-RELATED"/>
    <property type="match status" value="1"/>
</dbReference>
<comment type="caution">
    <text evidence="6">The sequence shown here is derived from an EMBL/GenBank/DDBJ whole genome shotgun (WGS) entry which is preliminary data.</text>
</comment>
<dbReference type="PROSITE" id="PS50279">
    <property type="entry name" value="BPTI_KUNITZ_2"/>
    <property type="match status" value="1"/>
</dbReference>
<keyword evidence="2" id="KW-0722">Serine protease inhibitor</keyword>
<feature type="domain" description="Ig-like" evidence="5">
    <location>
        <begin position="70"/>
        <end position="126"/>
    </location>
</feature>
<keyword evidence="3" id="KW-1015">Disulfide bond</keyword>
<reference evidence="6 7" key="1">
    <citation type="submission" date="2019-10" db="EMBL/GenBank/DDBJ databases">
        <title>Assembly and Annotation for the nematode Trichostrongylus colubriformis.</title>
        <authorList>
            <person name="Martin J."/>
        </authorList>
    </citation>
    <scope>NUCLEOTIDE SEQUENCE [LARGE SCALE GENOMIC DNA]</scope>
    <source>
        <strain evidence="6">G859</strain>
        <tissue evidence="6">Whole worm</tissue>
    </source>
</reference>
<dbReference type="Pfam" id="PF00014">
    <property type="entry name" value="Kunitz_BPTI"/>
    <property type="match status" value="1"/>
</dbReference>
<sequence>MWYFDISEGTCKQFTYSGCRGNDNRFETKESCERRCIDGSNNAVMLGDEAADANVGIKLYANPHQPYLVGDKVELNCDTRGVLPVVWMKDGALLHHSKRIQVHNQFSKVTISNVTQSDSGEYRCAVGPDGLLSDAYVVKVI</sequence>
<dbReference type="InterPro" id="IPR013783">
    <property type="entry name" value="Ig-like_fold"/>
</dbReference>
<dbReference type="PROSITE" id="PS50835">
    <property type="entry name" value="IG_LIKE"/>
    <property type="match status" value="1"/>
</dbReference>
<evidence type="ECO:0000259" key="5">
    <source>
        <dbReference type="PROSITE" id="PS50835"/>
    </source>
</evidence>
<dbReference type="SUPFAM" id="SSF48726">
    <property type="entry name" value="Immunoglobulin"/>
    <property type="match status" value="1"/>
</dbReference>
<dbReference type="PROSITE" id="PS00280">
    <property type="entry name" value="BPTI_KUNITZ_1"/>
    <property type="match status" value="1"/>
</dbReference>
<dbReference type="Gene3D" id="4.10.410.10">
    <property type="entry name" value="Pancreatic trypsin inhibitor Kunitz domain"/>
    <property type="match status" value="1"/>
</dbReference>
<name>A0AAN8FPC9_TRICO</name>
<dbReference type="SUPFAM" id="SSF57362">
    <property type="entry name" value="BPTI-like"/>
    <property type="match status" value="1"/>
</dbReference>
<dbReference type="InterPro" id="IPR003599">
    <property type="entry name" value="Ig_sub"/>
</dbReference>
<organism evidence="6 7">
    <name type="scientific">Trichostrongylus colubriformis</name>
    <name type="common">Black scour worm</name>
    <dbReference type="NCBI Taxonomy" id="6319"/>
    <lineage>
        <taxon>Eukaryota</taxon>
        <taxon>Metazoa</taxon>
        <taxon>Ecdysozoa</taxon>
        <taxon>Nematoda</taxon>
        <taxon>Chromadorea</taxon>
        <taxon>Rhabditida</taxon>
        <taxon>Rhabditina</taxon>
        <taxon>Rhabditomorpha</taxon>
        <taxon>Strongyloidea</taxon>
        <taxon>Trichostrongylidae</taxon>
        <taxon>Trichostrongylus</taxon>
    </lineage>
</organism>
<dbReference type="GO" id="GO:0005615">
    <property type="term" value="C:extracellular space"/>
    <property type="evidence" value="ECO:0007669"/>
    <property type="project" value="TreeGrafter"/>
</dbReference>
<gene>
    <name evidence="6" type="ORF">GCK32_017864</name>
</gene>
<evidence type="ECO:0000256" key="1">
    <source>
        <dbReference type="ARBA" id="ARBA00022690"/>
    </source>
</evidence>
<dbReference type="Proteomes" id="UP001331761">
    <property type="component" value="Unassembled WGS sequence"/>
</dbReference>
<proteinExistence type="predicted"/>